<dbReference type="Proteomes" id="UP000005222">
    <property type="component" value="Chromosome C"/>
</dbReference>
<dbReference type="SUPFAM" id="SSF46458">
    <property type="entry name" value="Globin-like"/>
    <property type="match status" value="1"/>
</dbReference>
<evidence type="ECO:0000313" key="3">
    <source>
        <dbReference type="EMBL" id="CCE79071.1"/>
    </source>
</evidence>
<dbReference type="GO" id="GO:0046210">
    <property type="term" value="P:nitric oxide catabolic process"/>
    <property type="evidence" value="ECO:0007669"/>
    <property type="project" value="TreeGrafter"/>
</dbReference>
<dbReference type="GO" id="GO:0071949">
    <property type="term" value="F:FAD binding"/>
    <property type="evidence" value="ECO:0007669"/>
    <property type="project" value="TreeGrafter"/>
</dbReference>
<dbReference type="GO" id="GO:0020037">
    <property type="term" value="F:heme binding"/>
    <property type="evidence" value="ECO:0007669"/>
    <property type="project" value="InterPro"/>
</dbReference>
<reference evidence="2" key="1">
    <citation type="submission" date="2011-10" db="EMBL/GenBank/DDBJ databases">
        <authorList>
            <person name="Genoscope - CEA"/>
        </authorList>
    </citation>
    <scope>NUCLEOTIDE SEQUENCE</scope>
</reference>
<dbReference type="GO" id="GO:0019825">
    <property type="term" value="F:oxygen binding"/>
    <property type="evidence" value="ECO:0007669"/>
    <property type="project" value="InterPro"/>
</dbReference>
<dbReference type="InParanoid" id="G8YSE8"/>
<keyword evidence="4" id="KW-1185">Reference proteome</keyword>
<sequence length="386" mass="42655">MNAIEQLASWSDVQSLQQVWAQLRSRCLGAGPDKRCRKAPQAGLGGIDTEEAPWASHDDEGNYCNDENSDSSDNNELPSDHTVLPPAPSGPWQSVLEQIVATHLVEQRVLDERSEFCAVDYSVACDHLSQMIHVMSLILRDDSDDEAARVLGSTASSLAMESLSKKGSRVWDISADTYTEIGEALISALLQTLGRECFTTEMEHMWISFYNSLANFLLSLAEDPILEQSRSSSVTSVAESEHSRSSSASSVHNSVSIDDDIFSTKTVTSPATVERPSSEVTSLYGGKSTPVFTDPFYNATQDLYNQEDDSFDLLNSFGHNQEQSMHVSIKPSMKDVNLSRRFSVSWNNPPKIPRPQKSTLSLRPVNSKNKITLQNQLKTKQNCTIV</sequence>
<evidence type="ECO:0000313" key="4">
    <source>
        <dbReference type="Proteomes" id="UP000005222"/>
    </source>
</evidence>
<dbReference type="HOGENOM" id="CLU_715930_0_0_1"/>
<feature type="region of interest" description="Disordered" evidence="1">
    <location>
        <begin position="31"/>
        <end position="88"/>
    </location>
</feature>
<dbReference type="PANTHER" id="PTHR43396">
    <property type="entry name" value="FLAVOHEMOPROTEIN"/>
    <property type="match status" value="1"/>
</dbReference>
<dbReference type="STRING" id="559304.G8YSE8"/>
<evidence type="ECO:0000256" key="1">
    <source>
        <dbReference type="SAM" id="MobiDB-lite"/>
    </source>
</evidence>
<organism evidence="2 4">
    <name type="scientific">Pichia sorbitophila (strain ATCC MYA-4447 / BCRC 22081 / CBS 7064 / NBRC 10061 / NRRL Y-12695)</name>
    <name type="common">Hybrid yeast</name>
    <dbReference type="NCBI Taxonomy" id="559304"/>
    <lineage>
        <taxon>Eukaryota</taxon>
        <taxon>Fungi</taxon>
        <taxon>Dikarya</taxon>
        <taxon>Ascomycota</taxon>
        <taxon>Saccharomycotina</taxon>
        <taxon>Pichiomycetes</taxon>
        <taxon>Debaryomycetaceae</taxon>
        <taxon>Millerozyma</taxon>
    </lineage>
</organism>
<accession>G8YSE8</accession>
<dbReference type="GO" id="GO:0008941">
    <property type="term" value="F:nitric oxide dioxygenase NAD(P)H activity"/>
    <property type="evidence" value="ECO:0007669"/>
    <property type="project" value="TreeGrafter"/>
</dbReference>
<dbReference type="eggNOG" id="ENOG502T611">
    <property type="taxonomic scope" value="Eukaryota"/>
</dbReference>
<dbReference type="GO" id="GO:0071500">
    <property type="term" value="P:cellular response to nitrosative stress"/>
    <property type="evidence" value="ECO:0007669"/>
    <property type="project" value="TreeGrafter"/>
</dbReference>
<name>G8YSE8_PICSO</name>
<reference evidence="4" key="2">
    <citation type="journal article" date="2012" name="G3 (Bethesda)">
        <title>Pichia sorbitophila, an interspecies yeast hybrid reveals early steps of genome resolution following polyploidization.</title>
        <authorList>
            <person name="Leh Louis V."/>
            <person name="Despons L."/>
            <person name="Friedrich A."/>
            <person name="Martin T."/>
            <person name="Durrens P."/>
            <person name="Casaregola S."/>
            <person name="Neuveglise C."/>
            <person name="Fairhead C."/>
            <person name="Marck C."/>
            <person name="Cruz J.A."/>
            <person name="Straub M.L."/>
            <person name="Kugler V."/>
            <person name="Sacerdot C."/>
            <person name="Uzunov Z."/>
            <person name="Thierry A."/>
            <person name="Weiss S."/>
            <person name="Bleykasten C."/>
            <person name="De Montigny J."/>
            <person name="Jacques N."/>
            <person name="Jung P."/>
            <person name="Lemaire M."/>
            <person name="Mallet S."/>
            <person name="Morel G."/>
            <person name="Richard G.F."/>
            <person name="Sarkar A."/>
            <person name="Savel G."/>
            <person name="Schacherer J."/>
            <person name="Seret M.L."/>
            <person name="Talla E."/>
            <person name="Samson G."/>
            <person name="Jubin C."/>
            <person name="Poulain J."/>
            <person name="Vacherie B."/>
            <person name="Barbe V."/>
            <person name="Pelletier E."/>
            <person name="Sherman D.J."/>
            <person name="Westhof E."/>
            <person name="Weissenbach J."/>
            <person name="Baret P.V."/>
            <person name="Wincker P."/>
            <person name="Gaillardin C."/>
            <person name="Dujon B."/>
            <person name="Souciet J.L."/>
        </authorList>
    </citation>
    <scope>NUCLEOTIDE SEQUENCE [LARGE SCALE GENOMIC DNA]</scope>
    <source>
        <strain evidence="4">ATCC MYA-4447 / BCRC 22081 / CBS 7064 / NBRC 10061 / NRRL Y-12695</strain>
    </source>
</reference>
<gene>
    <name evidence="2" type="primary">Piso0_001108</name>
    <name evidence="2" type="ORF">GNLVRS01_PISO0C11068g</name>
    <name evidence="3" type="ORF">GNLVRS01_PISO0D11135g</name>
</gene>
<dbReference type="EMBL" id="FO082056">
    <property type="protein sequence ID" value="CCE79071.1"/>
    <property type="molecule type" value="Genomic_DNA"/>
</dbReference>
<dbReference type="OrthoDB" id="4024176at2759"/>
<dbReference type="Proteomes" id="UP000005222">
    <property type="component" value="Chromosome D"/>
</dbReference>
<dbReference type="AlphaFoldDB" id="G8YSE8"/>
<dbReference type="InterPro" id="IPR009050">
    <property type="entry name" value="Globin-like_sf"/>
</dbReference>
<dbReference type="EMBL" id="FO082057">
    <property type="protein sequence ID" value="CCE78485.1"/>
    <property type="molecule type" value="Genomic_DNA"/>
</dbReference>
<proteinExistence type="predicted"/>
<dbReference type="InterPro" id="IPR012292">
    <property type="entry name" value="Globin/Proto"/>
</dbReference>
<dbReference type="PANTHER" id="PTHR43396:SF6">
    <property type="entry name" value="ABL201WP"/>
    <property type="match status" value="1"/>
</dbReference>
<dbReference type="Gene3D" id="1.10.490.10">
    <property type="entry name" value="Globins"/>
    <property type="match status" value="1"/>
</dbReference>
<evidence type="ECO:0000313" key="2">
    <source>
        <dbReference type="EMBL" id="CCE78485.1"/>
    </source>
</evidence>
<protein>
    <submittedName>
        <fullName evidence="2">Piso0_001108 protein</fullName>
    </submittedName>
</protein>